<reference evidence="7 8" key="1">
    <citation type="submission" date="2018-06" db="EMBL/GenBank/DDBJ databases">
        <authorList>
            <consortium name="Pathogen Informatics"/>
            <person name="Doyle S."/>
        </authorList>
    </citation>
    <scope>NUCLEOTIDE SEQUENCE [LARGE SCALE GENOMIC DNA]</scope>
    <source>
        <strain evidence="7 8">NCTC12475</strain>
    </source>
</reference>
<sequence>MFDTINTLHTITVYRPWGIDIPNYFWFTGSSAAAFILSSFAHVFGKKEYKPIAGFALLLAFVLLAAAPMNLIDDLKQPGRLFNFFLYGWENFTTSPMKWGVLLLLVYPILILFEALILYREFFAKNYEQSGKFIYKLACLGRTQLNDTQKNKDHKIGFILGVVGIPLALCVHGYTGYILGVVHSIPLWHTPLMPILFLASAMVSGTGLMIVILPIFQRFFTDFKQVDKDMISRLMWLLSWFIVIDLAIRFFWLTFAMPFNDGEKYIITEFFSLHFNEVLWIEYVLCLVFPMVVGFLPKLRTNLLVCIIAGVICAAGVWLFRWNTVIGGESMPKTSGSFLEYTPHISGQDSIIAVASNWGLFICLLCIVMAIFPWDKEMNRYYKKDNK</sequence>
<dbReference type="OrthoDB" id="9770779at2"/>
<organism evidence="7 8">
    <name type="scientific">Campylobacter sputorum subsp. sputorum</name>
    <dbReference type="NCBI Taxonomy" id="32024"/>
    <lineage>
        <taxon>Bacteria</taxon>
        <taxon>Pseudomonadati</taxon>
        <taxon>Campylobacterota</taxon>
        <taxon>Epsilonproteobacteria</taxon>
        <taxon>Campylobacterales</taxon>
        <taxon>Campylobacteraceae</taxon>
        <taxon>Campylobacter</taxon>
    </lineage>
</organism>
<dbReference type="RefSeq" id="WP_089182071.1">
    <property type="nucleotide sequence ID" value="NZ_CP043427.1"/>
</dbReference>
<dbReference type="InterPro" id="IPR005614">
    <property type="entry name" value="NrfD-like"/>
</dbReference>
<dbReference type="AlphaFoldDB" id="A0A381DLH5"/>
<keyword evidence="3" id="KW-1003">Cell membrane</keyword>
<accession>A0A381DLH5</accession>
<protein>
    <submittedName>
        <fullName evidence="7">Protein NrfD</fullName>
    </submittedName>
</protein>
<evidence type="ECO:0000313" key="8">
    <source>
        <dbReference type="Proteomes" id="UP000254920"/>
    </source>
</evidence>
<dbReference type="PANTHER" id="PTHR34856:SF2">
    <property type="entry name" value="PROTEIN NRFD"/>
    <property type="match status" value="1"/>
</dbReference>
<evidence type="ECO:0000256" key="2">
    <source>
        <dbReference type="ARBA" id="ARBA00008929"/>
    </source>
</evidence>
<comment type="subcellular location">
    <subcellularLocation>
        <location evidence="1">Cell membrane</location>
        <topology evidence="1">Multi-pass membrane protein</topology>
    </subcellularLocation>
</comment>
<evidence type="ECO:0000256" key="3">
    <source>
        <dbReference type="ARBA" id="ARBA00022475"/>
    </source>
</evidence>
<evidence type="ECO:0000256" key="1">
    <source>
        <dbReference type="ARBA" id="ARBA00004651"/>
    </source>
</evidence>
<dbReference type="GeneID" id="93090192"/>
<keyword evidence="8" id="KW-1185">Reference proteome</keyword>
<dbReference type="PANTHER" id="PTHR34856">
    <property type="entry name" value="PROTEIN NRFD"/>
    <property type="match status" value="1"/>
</dbReference>
<dbReference type="Gene3D" id="1.20.1630.10">
    <property type="entry name" value="Formate dehydrogenase/DMSO reductase domain"/>
    <property type="match status" value="1"/>
</dbReference>
<dbReference type="Proteomes" id="UP000254920">
    <property type="component" value="Unassembled WGS sequence"/>
</dbReference>
<dbReference type="Pfam" id="PF03916">
    <property type="entry name" value="NrfD"/>
    <property type="match status" value="1"/>
</dbReference>
<dbReference type="InterPro" id="IPR052049">
    <property type="entry name" value="Electron_transfer_protein"/>
</dbReference>
<evidence type="ECO:0000256" key="5">
    <source>
        <dbReference type="ARBA" id="ARBA00022989"/>
    </source>
</evidence>
<proteinExistence type="inferred from homology"/>
<dbReference type="EMBL" id="UFVD01000001">
    <property type="protein sequence ID" value="SUX11331.1"/>
    <property type="molecule type" value="Genomic_DNA"/>
</dbReference>
<comment type="similarity">
    <text evidence="2">Belongs to the NrfD family.</text>
</comment>
<gene>
    <name evidence="7" type="ORF">NCTC12475_01550</name>
</gene>
<evidence type="ECO:0000313" key="7">
    <source>
        <dbReference type="EMBL" id="SUX11331.1"/>
    </source>
</evidence>
<evidence type="ECO:0000256" key="6">
    <source>
        <dbReference type="ARBA" id="ARBA00023136"/>
    </source>
</evidence>
<evidence type="ECO:0000256" key="4">
    <source>
        <dbReference type="ARBA" id="ARBA00022692"/>
    </source>
</evidence>
<dbReference type="GO" id="GO:0005886">
    <property type="term" value="C:plasma membrane"/>
    <property type="evidence" value="ECO:0007669"/>
    <property type="project" value="UniProtKB-SubCell"/>
</dbReference>
<keyword evidence="6" id="KW-0472">Membrane</keyword>
<keyword evidence="5" id="KW-1133">Transmembrane helix</keyword>
<keyword evidence="4" id="KW-0812">Transmembrane</keyword>
<name>A0A381DLH5_9BACT</name>